<evidence type="ECO:0000313" key="3">
    <source>
        <dbReference type="Proteomes" id="UP000515123"/>
    </source>
</evidence>
<feature type="region of interest" description="Disordered" evidence="1">
    <location>
        <begin position="1"/>
        <end position="25"/>
    </location>
</feature>
<dbReference type="InterPro" id="IPR005162">
    <property type="entry name" value="Retrotrans_gag_dom"/>
</dbReference>
<reference evidence="4 5" key="2">
    <citation type="submission" date="2025-04" db="UniProtKB">
        <authorList>
            <consortium name="RefSeq"/>
        </authorList>
    </citation>
    <scope>IDENTIFICATION</scope>
    <source>
        <tissue evidence="4 5">Leaf</tissue>
    </source>
</reference>
<reference evidence="3" key="1">
    <citation type="journal article" date="2015" name="Nat. Genet.">
        <title>The pineapple genome and the evolution of CAM photosynthesis.</title>
        <authorList>
            <person name="Ming R."/>
            <person name="VanBuren R."/>
            <person name="Wai C.M."/>
            <person name="Tang H."/>
            <person name="Schatz M.C."/>
            <person name="Bowers J.E."/>
            <person name="Lyons E."/>
            <person name="Wang M.L."/>
            <person name="Chen J."/>
            <person name="Biggers E."/>
            <person name="Zhang J."/>
            <person name="Huang L."/>
            <person name="Zhang L."/>
            <person name="Miao W."/>
            <person name="Zhang J."/>
            <person name="Ye Z."/>
            <person name="Miao C."/>
            <person name="Lin Z."/>
            <person name="Wang H."/>
            <person name="Zhou H."/>
            <person name="Yim W.C."/>
            <person name="Priest H.D."/>
            <person name="Zheng C."/>
            <person name="Woodhouse M."/>
            <person name="Edger P.P."/>
            <person name="Guyot R."/>
            <person name="Guo H.B."/>
            <person name="Guo H."/>
            <person name="Zheng G."/>
            <person name="Singh R."/>
            <person name="Sharma A."/>
            <person name="Min X."/>
            <person name="Zheng Y."/>
            <person name="Lee H."/>
            <person name="Gurtowski J."/>
            <person name="Sedlazeck F.J."/>
            <person name="Harkess A."/>
            <person name="McKain M.R."/>
            <person name="Liao Z."/>
            <person name="Fang J."/>
            <person name="Liu J."/>
            <person name="Zhang X."/>
            <person name="Zhang Q."/>
            <person name="Hu W."/>
            <person name="Qin Y."/>
            <person name="Wang K."/>
            <person name="Chen L.Y."/>
            <person name="Shirley N."/>
            <person name="Lin Y.R."/>
            <person name="Liu L.Y."/>
            <person name="Hernandez A.G."/>
            <person name="Wright C.L."/>
            <person name="Bulone V."/>
            <person name="Tuskan G.A."/>
            <person name="Heath K."/>
            <person name="Zee F."/>
            <person name="Moore P.H."/>
            <person name="Sunkar R."/>
            <person name="Leebens-Mack J.H."/>
            <person name="Mockler T."/>
            <person name="Bennetzen J.L."/>
            <person name="Freeling M."/>
            <person name="Sankoff D."/>
            <person name="Paterson A.H."/>
            <person name="Zhu X."/>
            <person name="Yang X."/>
            <person name="Smith J.A."/>
            <person name="Cushman J.C."/>
            <person name="Paull R.E."/>
            <person name="Yu Q."/>
        </authorList>
    </citation>
    <scope>NUCLEOTIDE SEQUENCE [LARGE SCALE GENOMIC DNA]</scope>
    <source>
        <strain evidence="3">cv. F153</strain>
    </source>
</reference>
<dbReference type="RefSeq" id="XP_020104204.1">
    <property type="nucleotide sequence ID" value="XM_020248615.1"/>
</dbReference>
<dbReference type="OrthoDB" id="786614at2759"/>
<gene>
    <name evidence="4 5 6" type="primary">LOC109721168</name>
</gene>
<evidence type="ECO:0000259" key="2">
    <source>
        <dbReference type="Pfam" id="PF03732"/>
    </source>
</evidence>
<dbReference type="AlphaFoldDB" id="A0A6P5G8S4"/>
<name>A0A6P5G8S4_ANACO</name>
<proteinExistence type="predicted"/>
<protein>
    <submittedName>
        <fullName evidence="4 5">Uncharacterized protein LOC109721168</fullName>
    </submittedName>
</protein>
<dbReference type="RefSeq" id="XP_020104202.1">
    <property type="nucleotide sequence ID" value="XM_020248613.1"/>
</dbReference>
<evidence type="ECO:0000313" key="6">
    <source>
        <dbReference type="RefSeq" id="XP_020104204.1"/>
    </source>
</evidence>
<feature type="domain" description="Retrotransposon gag" evidence="2">
    <location>
        <begin position="155"/>
        <end position="251"/>
    </location>
</feature>
<dbReference type="RefSeq" id="XP_020104203.1">
    <property type="nucleotide sequence ID" value="XM_020248614.1"/>
</dbReference>
<evidence type="ECO:0000256" key="1">
    <source>
        <dbReference type="SAM" id="MobiDB-lite"/>
    </source>
</evidence>
<dbReference type="Pfam" id="PF03732">
    <property type="entry name" value="Retrotrans_gag"/>
    <property type="match status" value="1"/>
</dbReference>
<evidence type="ECO:0000313" key="5">
    <source>
        <dbReference type="RefSeq" id="XP_020104203.1"/>
    </source>
</evidence>
<organism evidence="4">
    <name type="scientific">Ananas comosus</name>
    <name type="common">Pineapple</name>
    <name type="synonym">Ananas ananas</name>
    <dbReference type="NCBI Taxonomy" id="4615"/>
    <lineage>
        <taxon>Eukaryota</taxon>
        <taxon>Viridiplantae</taxon>
        <taxon>Streptophyta</taxon>
        <taxon>Embryophyta</taxon>
        <taxon>Tracheophyta</taxon>
        <taxon>Spermatophyta</taxon>
        <taxon>Magnoliopsida</taxon>
        <taxon>Liliopsida</taxon>
        <taxon>Poales</taxon>
        <taxon>Bromeliaceae</taxon>
        <taxon>Bromelioideae</taxon>
        <taxon>Ananas</taxon>
    </lineage>
</organism>
<evidence type="ECO:0000313" key="4">
    <source>
        <dbReference type="RefSeq" id="XP_020104202.1"/>
    </source>
</evidence>
<dbReference type="Proteomes" id="UP000515123">
    <property type="component" value="Linkage group 15"/>
</dbReference>
<accession>A0A6P5G8S4</accession>
<keyword evidence="3" id="KW-1185">Reference proteome</keyword>
<dbReference type="GeneID" id="109721168"/>
<sequence length="283" mass="32795">MVPRRATRSTPASPPKVPEQPGTDEVRELRAQVTAFVGAMQRQEERMEKLQDLVSQQATATAPVSQDVPATAEPATVPPVLATTHPVVFGPSCSDSVAIEAEHERSLSVLTVFMRFNPPMFNGVVIDPWAMDTWLTFMEALFKDIYTLEKDKVHLAAHCFEKDAQVWWRRTKQKRSPDHPPITWDEFWELLFMEYLPDSDKRKMKEDFCKLRQENSSVREYEQEFSHLVNCVPGMIHRDRDRTECFERGLRLEVFKIIHAFKLKIFEEVLDRALWVERGCDCA</sequence>